<evidence type="ECO:0000259" key="6">
    <source>
        <dbReference type="Pfam" id="PF13873"/>
    </source>
</evidence>
<evidence type="ECO:0000256" key="2">
    <source>
        <dbReference type="ARBA" id="ARBA00016807"/>
    </source>
</evidence>
<evidence type="ECO:0000256" key="4">
    <source>
        <dbReference type="ARBA" id="ARBA00023163"/>
    </source>
</evidence>
<protein>
    <recommendedName>
        <fullName evidence="2">Regulatory protein zeste</fullName>
    </recommendedName>
</protein>
<dbReference type="PANTHER" id="PTHR23098:SF16">
    <property type="entry name" value="REGULATORY PROTEIN ZESTE"/>
    <property type="match status" value="1"/>
</dbReference>
<reference evidence="7" key="1">
    <citation type="submission" date="2023-03" db="EMBL/GenBank/DDBJ databases">
        <title>Chromosome-level genomes of two armyworms, Mythimna separata and Mythimna loreyi, provide insights into the biosynthesis and reception of sex pheromones.</title>
        <authorList>
            <person name="Zhao H."/>
        </authorList>
    </citation>
    <scope>NUCLEOTIDE SEQUENCE</scope>
    <source>
        <strain evidence="7">BeijingLab</strain>
        <tissue evidence="7">Pupa</tissue>
    </source>
</reference>
<dbReference type="Pfam" id="PF13873">
    <property type="entry name" value="Myb_DNA-bind_5"/>
    <property type="match status" value="1"/>
</dbReference>
<feature type="domain" description="Myb/SANT-like DNA-binding" evidence="6">
    <location>
        <begin position="11"/>
        <end position="82"/>
    </location>
</feature>
<keyword evidence="4" id="KW-0804">Transcription</keyword>
<sequence length="148" mass="16267">MNSFVKAAPMTKDEAMLLVQLVAANSIINNKATNATNNRMKEQAWQTVTSSFNASISSFPRNPAQLRLKWENLKKSARKRCANMRSSHNKTGGGKDYFPPDEVLDKVASLLGSTCQGLTVEFGGDASFENRSGFAVGEIKQVLMRGRH</sequence>
<evidence type="ECO:0000256" key="5">
    <source>
        <dbReference type="ARBA" id="ARBA00025466"/>
    </source>
</evidence>
<dbReference type="Proteomes" id="UP001231518">
    <property type="component" value="Chromosome 11"/>
</dbReference>
<proteinExistence type="predicted"/>
<evidence type="ECO:0000313" key="8">
    <source>
        <dbReference type="Proteomes" id="UP001231518"/>
    </source>
</evidence>
<accession>A0AAD8DXB6</accession>
<dbReference type="GO" id="GO:0005634">
    <property type="term" value="C:nucleus"/>
    <property type="evidence" value="ECO:0007669"/>
    <property type="project" value="TreeGrafter"/>
</dbReference>
<keyword evidence="8" id="KW-1185">Reference proteome</keyword>
<keyword evidence="3" id="KW-0805">Transcription regulation</keyword>
<comment type="function">
    <text evidence="5">Involved in transvection phenomena (= synapsis-dependent gene expression), where the synaptic pairing of chromosomes carrying genes with which zeste interacts influences the expression of these genes. Zeste binds to DNA and stimulates transcription from a nearby promoter.</text>
</comment>
<gene>
    <name evidence="7" type="ORF">PYW07_001833</name>
</gene>
<name>A0AAD8DXB6_MYTSE</name>
<evidence type="ECO:0000256" key="3">
    <source>
        <dbReference type="ARBA" id="ARBA00023015"/>
    </source>
</evidence>
<dbReference type="Gene3D" id="1.10.10.60">
    <property type="entry name" value="Homeodomain-like"/>
    <property type="match status" value="1"/>
</dbReference>
<evidence type="ECO:0000313" key="7">
    <source>
        <dbReference type="EMBL" id="KAJ8727714.1"/>
    </source>
</evidence>
<dbReference type="EMBL" id="JARGEI010000008">
    <property type="protein sequence ID" value="KAJ8727714.1"/>
    <property type="molecule type" value="Genomic_DNA"/>
</dbReference>
<dbReference type="PANTHER" id="PTHR23098">
    <property type="entry name" value="AGAP001331-PA-RELATED"/>
    <property type="match status" value="1"/>
</dbReference>
<comment type="subunit">
    <text evidence="1">Self-associates forming complexes of several hundred monomers.</text>
</comment>
<evidence type="ECO:0000256" key="1">
    <source>
        <dbReference type="ARBA" id="ARBA00011764"/>
    </source>
</evidence>
<comment type="caution">
    <text evidence="7">The sequence shown here is derived from an EMBL/GenBank/DDBJ whole genome shotgun (WGS) entry which is preliminary data.</text>
</comment>
<dbReference type="InterPro" id="IPR028002">
    <property type="entry name" value="Myb_DNA-bind_5"/>
</dbReference>
<dbReference type="AlphaFoldDB" id="A0AAD8DXB6"/>
<organism evidence="7 8">
    <name type="scientific">Mythimna separata</name>
    <name type="common">Oriental armyworm</name>
    <name type="synonym">Pseudaletia separata</name>
    <dbReference type="NCBI Taxonomy" id="271217"/>
    <lineage>
        <taxon>Eukaryota</taxon>
        <taxon>Metazoa</taxon>
        <taxon>Ecdysozoa</taxon>
        <taxon>Arthropoda</taxon>
        <taxon>Hexapoda</taxon>
        <taxon>Insecta</taxon>
        <taxon>Pterygota</taxon>
        <taxon>Neoptera</taxon>
        <taxon>Endopterygota</taxon>
        <taxon>Lepidoptera</taxon>
        <taxon>Glossata</taxon>
        <taxon>Ditrysia</taxon>
        <taxon>Noctuoidea</taxon>
        <taxon>Noctuidae</taxon>
        <taxon>Noctuinae</taxon>
        <taxon>Hadenini</taxon>
        <taxon>Mythimna</taxon>
    </lineage>
</organism>